<name>A0A9W8BA76_9FUNG</name>
<comment type="caution">
    <text evidence="1">The sequence shown here is derived from an EMBL/GenBank/DDBJ whole genome shotgun (WGS) entry which is preliminary data.</text>
</comment>
<sequence length="178" mass="20510">MAEESELTAYRIYRLKALAARLYVALVDSDTPLYAIKDPMFGHLELTNADADQVIWKAQSGGAFSFSKKFISAEYGVLVKFKQGKLFSRTTREFDYVGSQYKWRWASWLSDHYDCIRTDNGDDVVVASFKEKAWSRTYGYITLHNEAKWPPGLKEFMILSLYFVVEESRRQARQAGGD</sequence>
<keyword evidence="2" id="KW-1185">Reference proteome</keyword>
<evidence type="ECO:0000313" key="2">
    <source>
        <dbReference type="Proteomes" id="UP001151582"/>
    </source>
</evidence>
<dbReference type="Proteomes" id="UP001151582">
    <property type="component" value="Unassembled WGS sequence"/>
</dbReference>
<evidence type="ECO:0000313" key="1">
    <source>
        <dbReference type="EMBL" id="KAJ1983349.1"/>
    </source>
</evidence>
<accession>A0A9W8BA76</accession>
<reference evidence="1" key="1">
    <citation type="submission" date="2022-07" db="EMBL/GenBank/DDBJ databases">
        <title>Phylogenomic reconstructions and comparative analyses of Kickxellomycotina fungi.</title>
        <authorList>
            <person name="Reynolds N.K."/>
            <person name="Stajich J.E."/>
            <person name="Barry K."/>
            <person name="Grigoriev I.V."/>
            <person name="Crous P."/>
            <person name="Smith M.E."/>
        </authorList>
    </citation>
    <scope>NUCLEOTIDE SEQUENCE</scope>
    <source>
        <strain evidence="1">RSA 567</strain>
    </source>
</reference>
<dbReference type="AlphaFoldDB" id="A0A9W8BA76"/>
<protein>
    <submittedName>
        <fullName evidence="1">Uncharacterized protein</fullName>
    </submittedName>
</protein>
<proteinExistence type="predicted"/>
<organism evidence="1 2">
    <name type="scientific">Dimargaris verticillata</name>
    <dbReference type="NCBI Taxonomy" id="2761393"/>
    <lineage>
        <taxon>Eukaryota</taxon>
        <taxon>Fungi</taxon>
        <taxon>Fungi incertae sedis</taxon>
        <taxon>Zoopagomycota</taxon>
        <taxon>Kickxellomycotina</taxon>
        <taxon>Dimargaritomycetes</taxon>
        <taxon>Dimargaritales</taxon>
        <taxon>Dimargaritaceae</taxon>
        <taxon>Dimargaris</taxon>
    </lineage>
</organism>
<dbReference type="OrthoDB" id="5545323at2759"/>
<gene>
    <name evidence="1" type="ORF">H4R34_001335</name>
</gene>
<dbReference type="EMBL" id="JANBQB010000059">
    <property type="protein sequence ID" value="KAJ1983349.1"/>
    <property type="molecule type" value="Genomic_DNA"/>
</dbReference>